<comment type="similarity">
    <text evidence="8">Belongs to the DyP-type peroxidase family.</text>
</comment>
<keyword evidence="6" id="KW-0560">Oxidoreductase</keyword>
<evidence type="ECO:0000256" key="1">
    <source>
        <dbReference type="ARBA" id="ARBA00001970"/>
    </source>
</evidence>
<feature type="transmembrane region" description="Helical" evidence="10">
    <location>
        <begin position="28"/>
        <end position="49"/>
    </location>
</feature>
<evidence type="ECO:0000313" key="14">
    <source>
        <dbReference type="Proteomes" id="UP001595773"/>
    </source>
</evidence>
<sequence>MQPVPEEQEGRDPAAVPHKARGLSRRSLMGIFGITGATATLGVAGYAGVSQLTKPAPTPTVETEQVQASDVVAFDGIHQAGIATPAQSNVVLTAYDVAGTAGKAEIAAVMKAWTLAGRALTTGSSMEGDPDISTGSSTASLSITVGVGATLVEKIKAQRPGALVDLPAFAGDQIDPLRSGGDLVVQLCADDPLVLAQADRVLTRLARGILRVRWQEQGFGSTGARKDGRTGRNLMGQLDGTNNVTTSALAKAGPIWVSDDGPAWLAGGSYLVVRRIRMLTEQWDQTNKGQQERVIGRTKDTGAPLGSKLESDFVDLEAKNPDGSLTIPADSHVRLAKPASSAENMMRRGYSYRGAVLPDGSVDQGLLFLAFQKDPSTSFIPVQQRLAAHDALERFTLTTSSGVFAILPGVSAESDWLGSALFS</sequence>
<evidence type="ECO:0000313" key="13">
    <source>
        <dbReference type="EMBL" id="MFC4265104.1"/>
    </source>
</evidence>
<keyword evidence="10" id="KW-0812">Transmembrane</keyword>
<keyword evidence="4" id="KW-0479">Metal-binding</keyword>
<dbReference type="Pfam" id="PF04261">
    <property type="entry name" value="Dyp_perox_N"/>
    <property type="match status" value="1"/>
</dbReference>
<name>A0ABV8QY49_9MICC</name>
<evidence type="ECO:0000256" key="7">
    <source>
        <dbReference type="ARBA" id="ARBA00023004"/>
    </source>
</evidence>
<accession>A0ABV8QY49</accession>
<dbReference type="SUPFAM" id="SSF54909">
    <property type="entry name" value="Dimeric alpha+beta barrel"/>
    <property type="match status" value="1"/>
</dbReference>
<keyword evidence="5" id="KW-0732">Signal</keyword>
<dbReference type="RefSeq" id="WP_230067137.1">
    <property type="nucleotide sequence ID" value="NZ_BAABLL010000003.1"/>
</dbReference>
<keyword evidence="3" id="KW-0349">Heme</keyword>
<keyword evidence="2 13" id="KW-0575">Peroxidase</keyword>
<gene>
    <name evidence="13" type="ORF">ACFOW9_05780</name>
</gene>
<dbReference type="InterPro" id="IPR006314">
    <property type="entry name" value="Dyp_peroxidase"/>
</dbReference>
<comment type="cofactor">
    <cofactor evidence="1">
        <name>heme b</name>
        <dbReference type="ChEBI" id="CHEBI:60344"/>
    </cofactor>
</comment>
<dbReference type="InterPro" id="IPR048328">
    <property type="entry name" value="Dyp_perox_C"/>
</dbReference>
<evidence type="ECO:0000256" key="8">
    <source>
        <dbReference type="ARBA" id="ARBA00025737"/>
    </source>
</evidence>
<dbReference type="GO" id="GO:0004601">
    <property type="term" value="F:peroxidase activity"/>
    <property type="evidence" value="ECO:0007669"/>
    <property type="project" value="UniProtKB-KW"/>
</dbReference>
<keyword evidence="7" id="KW-0408">Iron</keyword>
<keyword evidence="10" id="KW-1133">Transmembrane helix</keyword>
<evidence type="ECO:0000256" key="6">
    <source>
        <dbReference type="ARBA" id="ARBA00023002"/>
    </source>
</evidence>
<dbReference type="Pfam" id="PF20628">
    <property type="entry name" value="Dyp_perox_C"/>
    <property type="match status" value="1"/>
</dbReference>
<keyword evidence="10" id="KW-0472">Membrane</keyword>
<dbReference type="PROSITE" id="PS51404">
    <property type="entry name" value="DYP_PEROXIDASE"/>
    <property type="match status" value="1"/>
</dbReference>
<dbReference type="EMBL" id="JBHSCQ010000006">
    <property type="protein sequence ID" value="MFC4265104.1"/>
    <property type="molecule type" value="Genomic_DNA"/>
</dbReference>
<dbReference type="InterPro" id="IPR048327">
    <property type="entry name" value="Dyp_perox_N"/>
</dbReference>
<reference evidence="14" key="1">
    <citation type="journal article" date="2019" name="Int. J. Syst. Evol. Microbiol.">
        <title>The Global Catalogue of Microorganisms (GCM) 10K type strain sequencing project: providing services to taxonomists for standard genome sequencing and annotation.</title>
        <authorList>
            <consortium name="The Broad Institute Genomics Platform"/>
            <consortium name="The Broad Institute Genome Sequencing Center for Infectious Disease"/>
            <person name="Wu L."/>
            <person name="Ma J."/>
        </authorList>
    </citation>
    <scope>NUCLEOTIDE SEQUENCE [LARGE SCALE GENOMIC DNA]</scope>
    <source>
        <strain evidence="14">CGMCC 1.10698</strain>
    </source>
</reference>
<dbReference type="PANTHER" id="PTHR30521:SF4">
    <property type="entry name" value="DEFERROCHELATASE"/>
    <property type="match status" value="1"/>
</dbReference>
<dbReference type="InterPro" id="IPR011008">
    <property type="entry name" value="Dimeric_a/b-barrel"/>
</dbReference>
<feature type="domain" description="Dyp-type peroxidase N-terminal" evidence="11">
    <location>
        <begin position="79"/>
        <end position="219"/>
    </location>
</feature>
<keyword evidence="14" id="KW-1185">Reference proteome</keyword>
<proteinExistence type="inferred from homology"/>
<protein>
    <submittedName>
        <fullName evidence="13">Dyp-type peroxidase</fullName>
    </submittedName>
</protein>
<dbReference type="NCBIfam" id="TIGR01413">
    <property type="entry name" value="Dyp_perox_fam"/>
    <property type="match status" value="1"/>
</dbReference>
<evidence type="ECO:0000259" key="12">
    <source>
        <dbReference type="Pfam" id="PF20628"/>
    </source>
</evidence>
<feature type="domain" description="Dyp-type peroxidase C-terminal" evidence="12">
    <location>
        <begin position="231"/>
        <end position="410"/>
    </location>
</feature>
<evidence type="ECO:0000256" key="4">
    <source>
        <dbReference type="ARBA" id="ARBA00022723"/>
    </source>
</evidence>
<evidence type="ECO:0000256" key="5">
    <source>
        <dbReference type="ARBA" id="ARBA00022729"/>
    </source>
</evidence>
<dbReference type="PANTHER" id="PTHR30521">
    <property type="entry name" value="DEFERROCHELATASE/PEROXIDASE"/>
    <property type="match status" value="1"/>
</dbReference>
<evidence type="ECO:0000256" key="2">
    <source>
        <dbReference type="ARBA" id="ARBA00022559"/>
    </source>
</evidence>
<feature type="region of interest" description="Disordered" evidence="9">
    <location>
        <begin position="1"/>
        <end position="20"/>
    </location>
</feature>
<evidence type="ECO:0000256" key="10">
    <source>
        <dbReference type="SAM" id="Phobius"/>
    </source>
</evidence>
<comment type="caution">
    <text evidence="13">The sequence shown here is derived from an EMBL/GenBank/DDBJ whole genome shotgun (WGS) entry which is preliminary data.</text>
</comment>
<organism evidence="13 14">
    <name type="scientific">Arthrobacter cryoconiti</name>
    <dbReference type="NCBI Taxonomy" id="748907"/>
    <lineage>
        <taxon>Bacteria</taxon>
        <taxon>Bacillati</taxon>
        <taxon>Actinomycetota</taxon>
        <taxon>Actinomycetes</taxon>
        <taxon>Micrococcales</taxon>
        <taxon>Micrococcaceae</taxon>
        <taxon>Arthrobacter</taxon>
    </lineage>
</organism>
<evidence type="ECO:0000256" key="9">
    <source>
        <dbReference type="SAM" id="MobiDB-lite"/>
    </source>
</evidence>
<evidence type="ECO:0000259" key="11">
    <source>
        <dbReference type="Pfam" id="PF04261"/>
    </source>
</evidence>
<dbReference type="Proteomes" id="UP001595773">
    <property type="component" value="Unassembled WGS sequence"/>
</dbReference>
<evidence type="ECO:0000256" key="3">
    <source>
        <dbReference type="ARBA" id="ARBA00022617"/>
    </source>
</evidence>